<evidence type="ECO:0000256" key="1">
    <source>
        <dbReference type="ARBA" id="ARBA00004651"/>
    </source>
</evidence>
<dbReference type="Pfam" id="PF00528">
    <property type="entry name" value="BPD_transp_1"/>
    <property type="match status" value="1"/>
</dbReference>
<dbReference type="PANTHER" id="PTHR43744:SF8">
    <property type="entry name" value="SN-GLYCEROL-3-PHOSPHATE TRANSPORT SYSTEM PERMEASE PROTEIN UGPE"/>
    <property type="match status" value="1"/>
</dbReference>
<keyword evidence="2" id="KW-0813">Transport</keyword>
<dbReference type="CDD" id="cd06261">
    <property type="entry name" value="TM_PBP2"/>
    <property type="match status" value="1"/>
</dbReference>
<comment type="caution">
    <text evidence="9">The sequence shown here is derived from an EMBL/GenBank/DDBJ whole genome shotgun (WGS) entry which is preliminary data.</text>
</comment>
<dbReference type="Gene3D" id="1.10.3720.10">
    <property type="entry name" value="MetI-like"/>
    <property type="match status" value="1"/>
</dbReference>
<sequence length="137" mass="15148">YSGFSYAFGTFLMTSFYKGIPNEILESAKIDGANKFQIFLKIMLPLGKPALITLGVLNFFGNWNELLIALVFNTSNKSKLITPGLAMFQQVAKAGVTLTNWPLIYTGIILSLVLPFIIYFIFQNRIATGLTVGALKE</sequence>
<name>X1U5L1_9ZZZZ</name>
<dbReference type="AlphaFoldDB" id="X1U5L1"/>
<dbReference type="GO" id="GO:0055085">
    <property type="term" value="P:transmembrane transport"/>
    <property type="evidence" value="ECO:0007669"/>
    <property type="project" value="InterPro"/>
</dbReference>
<dbReference type="PANTHER" id="PTHR43744">
    <property type="entry name" value="ABC TRANSPORTER PERMEASE PROTEIN MG189-RELATED-RELATED"/>
    <property type="match status" value="1"/>
</dbReference>
<evidence type="ECO:0000256" key="2">
    <source>
        <dbReference type="ARBA" id="ARBA00022448"/>
    </source>
</evidence>
<proteinExistence type="predicted"/>
<evidence type="ECO:0000256" key="5">
    <source>
        <dbReference type="ARBA" id="ARBA00022989"/>
    </source>
</evidence>
<dbReference type="InterPro" id="IPR035906">
    <property type="entry name" value="MetI-like_sf"/>
</dbReference>
<feature type="domain" description="ABC transmembrane type-1" evidence="8">
    <location>
        <begin position="1"/>
        <end position="122"/>
    </location>
</feature>
<evidence type="ECO:0000313" key="9">
    <source>
        <dbReference type="EMBL" id="GAJ12789.1"/>
    </source>
</evidence>
<evidence type="ECO:0000256" key="7">
    <source>
        <dbReference type="SAM" id="Phobius"/>
    </source>
</evidence>
<reference evidence="9" key="1">
    <citation type="journal article" date="2014" name="Front. Microbiol.">
        <title>High frequency of phylogenetically diverse reductive dehalogenase-homologous genes in deep subseafloor sedimentary metagenomes.</title>
        <authorList>
            <person name="Kawai M."/>
            <person name="Futagami T."/>
            <person name="Toyoda A."/>
            <person name="Takaki Y."/>
            <person name="Nishi S."/>
            <person name="Hori S."/>
            <person name="Arai W."/>
            <person name="Tsubouchi T."/>
            <person name="Morono Y."/>
            <person name="Uchiyama I."/>
            <person name="Ito T."/>
            <person name="Fujiyama A."/>
            <person name="Inagaki F."/>
            <person name="Takami H."/>
        </authorList>
    </citation>
    <scope>NUCLEOTIDE SEQUENCE</scope>
    <source>
        <strain evidence="9">Expedition CK06-06</strain>
    </source>
</reference>
<gene>
    <name evidence="9" type="ORF">S12H4_42233</name>
</gene>
<evidence type="ECO:0000256" key="6">
    <source>
        <dbReference type="ARBA" id="ARBA00023136"/>
    </source>
</evidence>
<keyword evidence="5 7" id="KW-1133">Transmembrane helix</keyword>
<comment type="subcellular location">
    <subcellularLocation>
        <location evidence="1">Cell membrane</location>
        <topology evidence="1">Multi-pass membrane protein</topology>
    </subcellularLocation>
</comment>
<feature type="non-terminal residue" evidence="9">
    <location>
        <position position="1"/>
    </location>
</feature>
<dbReference type="InterPro" id="IPR000515">
    <property type="entry name" value="MetI-like"/>
</dbReference>
<evidence type="ECO:0000256" key="4">
    <source>
        <dbReference type="ARBA" id="ARBA00022692"/>
    </source>
</evidence>
<feature type="transmembrane region" description="Helical" evidence="7">
    <location>
        <begin position="50"/>
        <end position="72"/>
    </location>
</feature>
<dbReference type="EMBL" id="BARW01025820">
    <property type="protein sequence ID" value="GAJ12789.1"/>
    <property type="molecule type" value="Genomic_DNA"/>
</dbReference>
<feature type="transmembrane region" description="Helical" evidence="7">
    <location>
        <begin position="103"/>
        <end position="122"/>
    </location>
</feature>
<keyword evidence="6 7" id="KW-0472">Membrane</keyword>
<dbReference type="PROSITE" id="PS50928">
    <property type="entry name" value="ABC_TM1"/>
    <property type="match status" value="1"/>
</dbReference>
<dbReference type="GO" id="GO:0005886">
    <property type="term" value="C:plasma membrane"/>
    <property type="evidence" value="ECO:0007669"/>
    <property type="project" value="UniProtKB-SubCell"/>
</dbReference>
<organism evidence="9">
    <name type="scientific">marine sediment metagenome</name>
    <dbReference type="NCBI Taxonomy" id="412755"/>
    <lineage>
        <taxon>unclassified sequences</taxon>
        <taxon>metagenomes</taxon>
        <taxon>ecological metagenomes</taxon>
    </lineage>
</organism>
<keyword evidence="3" id="KW-1003">Cell membrane</keyword>
<evidence type="ECO:0000256" key="3">
    <source>
        <dbReference type="ARBA" id="ARBA00022475"/>
    </source>
</evidence>
<dbReference type="SUPFAM" id="SSF161098">
    <property type="entry name" value="MetI-like"/>
    <property type="match status" value="1"/>
</dbReference>
<evidence type="ECO:0000259" key="8">
    <source>
        <dbReference type="PROSITE" id="PS50928"/>
    </source>
</evidence>
<protein>
    <recommendedName>
        <fullName evidence="8">ABC transmembrane type-1 domain-containing protein</fullName>
    </recommendedName>
</protein>
<accession>X1U5L1</accession>
<keyword evidence="4 7" id="KW-0812">Transmembrane</keyword>